<feature type="compositionally biased region" description="Basic and acidic residues" evidence="1">
    <location>
        <begin position="50"/>
        <end position="59"/>
    </location>
</feature>
<reference evidence="2" key="1">
    <citation type="submission" date="2014-09" db="EMBL/GenBank/DDBJ databases">
        <authorList>
            <person name="Magalhaes I.L.F."/>
            <person name="Oliveira U."/>
            <person name="Santos F.R."/>
            <person name="Vidigal T.H.D.A."/>
            <person name="Brescovit A.D."/>
            <person name="Santos A.J."/>
        </authorList>
    </citation>
    <scope>NUCLEOTIDE SEQUENCE</scope>
    <source>
        <tissue evidence="2">Shoot tissue taken approximately 20 cm above the soil surface</tissue>
    </source>
</reference>
<dbReference type="EMBL" id="GBRH01253477">
    <property type="protein sequence ID" value="JAD44418.1"/>
    <property type="molecule type" value="Transcribed_RNA"/>
</dbReference>
<reference evidence="2" key="2">
    <citation type="journal article" date="2015" name="Data Brief">
        <title>Shoot transcriptome of the giant reed, Arundo donax.</title>
        <authorList>
            <person name="Barrero R.A."/>
            <person name="Guerrero F.D."/>
            <person name="Moolhuijzen P."/>
            <person name="Goolsby J.A."/>
            <person name="Tidwell J."/>
            <person name="Bellgard S.E."/>
            <person name="Bellgard M.I."/>
        </authorList>
    </citation>
    <scope>NUCLEOTIDE SEQUENCE</scope>
    <source>
        <tissue evidence="2">Shoot tissue taken approximately 20 cm above the soil surface</tissue>
    </source>
</reference>
<name>A0A0A9A383_ARUDO</name>
<protein>
    <submittedName>
        <fullName evidence="2">Uncharacterized protein</fullName>
    </submittedName>
</protein>
<accession>A0A0A9A383</accession>
<dbReference type="AlphaFoldDB" id="A0A0A9A383"/>
<proteinExistence type="predicted"/>
<evidence type="ECO:0000313" key="2">
    <source>
        <dbReference type="EMBL" id="JAD44418.1"/>
    </source>
</evidence>
<evidence type="ECO:0000256" key="1">
    <source>
        <dbReference type="SAM" id="MobiDB-lite"/>
    </source>
</evidence>
<organism evidence="2">
    <name type="scientific">Arundo donax</name>
    <name type="common">Giant reed</name>
    <name type="synonym">Donax arundinaceus</name>
    <dbReference type="NCBI Taxonomy" id="35708"/>
    <lineage>
        <taxon>Eukaryota</taxon>
        <taxon>Viridiplantae</taxon>
        <taxon>Streptophyta</taxon>
        <taxon>Embryophyta</taxon>
        <taxon>Tracheophyta</taxon>
        <taxon>Spermatophyta</taxon>
        <taxon>Magnoliopsida</taxon>
        <taxon>Liliopsida</taxon>
        <taxon>Poales</taxon>
        <taxon>Poaceae</taxon>
        <taxon>PACMAD clade</taxon>
        <taxon>Arundinoideae</taxon>
        <taxon>Arundineae</taxon>
        <taxon>Arundo</taxon>
    </lineage>
</organism>
<sequence length="59" mass="6737">MRIRNDMDESKAGRREKRCTIYDGTSYTYKYCTQKEDAKNTEAGPSGNAGDERRPSTRA</sequence>
<feature type="region of interest" description="Disordered" evidence="1">
    <location>
        <begin position="35"/>
        <end position="59"/>
    </location>
</feature>